<protein>
    <recommendedName>
        <fullName evidence="5">Pentatricopeptide repeat-containing protein</fullName>
    </recommendedName>
</protein>
<keyword evidence="2" id="KW-0677">Repeat</keyword>
<dbReference type="NCBIfam" id="TIGR00756">
    <property type="entry name" value="PPR"/>
    <property type="match status" value="2"/>
</dbReference>
<evidence type="ECO:0000313" key="4">
    <source>
        <dbReference type="EMBL" id="JAE18112.1"/>
    </source>
</evidence>
<reference evidence="4" key="2">
    <citation type="journal article" date="2015" name="Data Brief">
        <title>Shoot transcriptome of the giant reed, Arundo donax.</title>
        <authorList>
            <person name="Barrero R.A."/>
            <person name="Guerrero F.D."/>
            <person name="Moolhuijzen P."/>
            <person name="Goolsby J.A."/>
            <person name="Tidwell J."/>
            <person name="Bellgard S.E."/>
            <person name="Bellgard M.I."/>
        </authorList>
    </citation>
    <scope>NUCLEOTIDE SEQUENCE</scope>
    <source>
        <tissue evidence="4">Shoot tissue taken approximately 20 cm above the soil surface</tissue>
    </source>
</reference>
<dbReference type="PANTHER" id="PTHR46128">
    <property type="entry name" value="MITOCHONDRIAL GROUP I INTRON SPLICING FACTOR CCM1"/>
    <property type="match status" value="1"/>
</dbReference>
<comment type="similarity">
    <text evidence="1">Belongs to the PPR family. P subfamily.</text>
</comment>
<reference evidence="4" key="1">
    <citation type="submission" date="2014-09" db="EMBL/GenBank/DDBJ databases">
        <authorList>
            <person name="Magalhaes I.L.F."/>
            <person name="Oliveira U."/>
            <person name="Santos F.R."/>
            <person name="Vidigal T.H.D.A."/>
            <person name="Brescovit A.D."/>
            <person name="Santos A.J."/>
        </authorList>
    </citation>
    <scope>NUCLEOTIDE SEQUENCE</scope>
    <source>
        <tissue evidence="4">Shoot tissue taken approximately 20 cm above the soil surface</tissue>
    </source>
</reference>
<sequence>MVCNHGFAANVVTYNTLIHWFYYRGKFNEVHDLISDMLLVAKIDPDEVSDTIMIDGLCRERKFDKATHWFLGSLKIRLSRDLLTVLINMLVHSDRIIEICKAFSGMKENKKGFPLDYSVFDYTIRSCCRVGFCHDRNIFKLNIILDTMLGLEKEVSP</sequence>
<dbReference type="InterPro" id="IPR050872">
    <property type="entry name" value="PPR_P_subfamily"/>
</dbReference>
<name>A0A0A9G0U8_ARUDO</name>
<organism evidence="4">
    <name type="scientific">Arundo donax</name>
    <name type="common">Giant reed</name>
    <name type="synonym">Donax arundinaceus</name>
    <dbReference type="NCBI Taxonomy" id="35708"/>
    <lineage>
        <taxon>Eukaryota</taxon>
        <taxon>Viridiplantae</taxon>
        <taxon>Streptophyta</taxon>
        <taxon>Embryophyta</taxon>
        <taxon>Tracheophyta</taxon>
        <taxon>Spermatophyta</taxon>
        <taxon>Magnoliopsida</taxon>
        <taxon>Liliopsida</taxon>
        <taxon>Poales</taxon>
        <taxon>Poaceae</taxon>
        <taxon>PACMAD clade</taxon>
        <taxon>Arundinoideae</taxon>
        <taxon>Arundineae</taxon>
        <taxon>Arundo</taxon>
    </lineage>
</organism>
<dbReference type="PANTHER" id="PTHR46128:SF211">
    <property type="entry name" value="PENTACOTRIPEPTIDE-REPEAT REGION OF PRORP DOMAIN-CONTAINING PROTEIN"/>
    <property type="match status" value="1"/>
</dbReference>
<dbReference type="AlphaFoldDB" id="A0A0A9G0U8"/>
<dbReference type="Pfam" id="PF13041">
    <property type="entry name" value="PPR_2"/>
    <property type="match status" value="1"/>
</dbReference>
<proteinExistence type="inferred from homology"/>
<accession>A0A0A9G0U8</accession>
<evidence type="ECO:0000256" key="2">
    <source>
        <dbReference type="ARBA" id="ARBA00022737"/>
    </source>
</evidence>
<dbReference type="InterPro" id="IPR002885">
    <property type="entry name" value="PPR_rpt"/>
</dbReference>
<dbReference type="InterPro" id="IPR011990">
    <property type="entry name" value="TPR-like_helical_dom_sf"/>
</dbReference>
<dbReference type="Gene3D" id="1.25.40.10">
    <property type="entry name" value="Tetratricopeptide repeat domain"/>
    <property type="match status" value="1"/>
</dbReference>
<evidence type="ECO:0008006" key="5">
    <source>
        <dbReference type="Google" id="ProtNLM"/>
    </source>
</evidence>
<keyword evidence="3" id="KW-0809">Transit peptide</keyword>
<evidence type="ECO:0000256" key="3">
    <source>
        <dbReference type="ARBA" id="ARBA00022946"/>
    </source>
</evidence>
<dbReference type="EMBL" id="GBRH01179784">
    <property type="protein sequence ID" value="JAE18112.1"/>
    <property type="molecule type" value="Transcribed_RNA"/>
</dbReference>
<evidence type="ECO:0000256" key="1">
    <source>
        <dbReference type="ARBA" id="ARBA00007626"/>
    </source>
</evidence>